<dbReference type="Proteomes" id="UP000297853">
    <property type="component" value="Unassembled WGS sequence"/>
</dbReference>
<name>A0ABY2ITN4_9MICO</name>
<comment type="caution">
    <text evidence="1">The sequence shown here is derived from an EMBL/GenBank/DDBJ whole genome shotgun (WGS) entry which is preliminary data.</text>
</comment>
<accession>A0ABY2ITN4</accession>
<keyword evidence="2" id="KW-1185">Reference proteome</keyword>
<gene>
    <name evidence="1" type="ORF">E3T28_14840</name>
</gene>
<protein>
    <submittedName>
        <fullName evidence="1">Uncharacterized protein</fullName>
    </submittedName>
</protein>
<organism evidence="1 2">
    <name type="scientific">Cryobacterium sinapicolor</name>
    <dbReference type="NCBI Taxonomy" id="1259236"/>
    <lineage>
        <taxon>Bacteria</taxon>
        <taxon>Bacillati</taxon>
        <taxon>Actinomycetota</taxon>
        <taxon>Actinomycetes</taxon>
        <taxon>Micrococcales</taxon>
        <taxon>Microbacteriaceae</taxon>
        <taxon>Cryobacterium</taxon>
    </lineage>
</organism>
<evidence type="ECO:0000313" key="2">
    <source>
        <dbReference type="Proteomes" id="UP000297853"/>
    </source>
</evidence>
<evidence type="ECO:0000313" key="1">
    <source>
        <dbReference type="EMBL" id="TFC94576.1"/>
    </source>
</evidence>
<dbReference type="RefSeq" id="WP_134432735.1">
    <property type="nucleotide sequence ID" value="NZ_SOGQ01000083.1"/>
</dbReference>
<proteinExistence type="predicted"/>
<reference evidence="1 2" key="1">
    <citation type="submission" date="2019-03" db="EMBL/GenBank/DDBJ databases">
        <title>Genomics of glacier-inhabiting Cryobacterium strains.</title>
        <authorList>
            <person name="Liu Q."/>
            <person name="Xin Y.-H."/>
        </authorList>
    </citation>
    <scope>NUCLEOTIDE SEQUENCE [LARGE SCALE GENOMIC DNA]</scope>
    <source>
        <strain evidence="1 2">TMT1-23-1</strain>
    </source>
</reference>
<sequence length="165" mass="17553">MSDDILYIDTAVDGTDPNIALMDGTADPTDSTIMMMYAPTFVPEWAPGTTITYPGGAIRPYLVLGFEAHRANRNIVHTLLDSSNPAVTLRSSGLMTGALNLLFLTHADARACDLAHKTAAVFTFADTDLPAGGFQYVPIDETTIQLDPGGSSCWTVAVPFQEVAA</sequence>
<dbReference type="EMBL" id="SOGQ01000083">
    <property type="protein sequence ID" value="TFC94576.1"/>
    <property type="molecule type" value="Genomic_DNA"/>
</dbReference>